<evidence type="ECO:0000256" key="2">
    <source>
        <dbReference type="SAM" id="Phobius"/>
    </source>
</evidence>
<evidence type="ECO:0000313" key="4">
    <source>
        <dbReference type="Proteomes" id="UP000030645"/>
    </source>
</evidence>
<dbReference type="EMBL" id="KE345548">
    <property type="protein sequence ID" value="EXC05958.1"/>
    <property type="molecule type" value="Genomic_DNA"/>
</dbReference>
<keyword evidence="4" id="KW-1185">Reference proteome</keyword>
<dbReference type="STRING" id="981085.W9RS46"/>
<gene>
    <name evidence="3" type="ORF">L484_014227</name>
</gene>
<dbReference type="Proteomes" id="UP000030645">
    <property type="component" value="Unassembled WGS sequence"/>
</dbReference>
<feature type="compositionally biased region" description="Basic residues" evidence="1">
    <location>
        <begin position="38"/>
        <end position="49"/>
    </location>
</feature>
<protein>
    <submittedName>
        <fullName evidence="3">Uncharacterized protein</fullName>
    </submittedName>
</protein>
<dbReference type="InterPro" id="IPR021855">
    <property type="entry name" value="PAM68-like"/>
</dbReference>
<sequence>MKTLISSTKPPLCISNSQPWKPKSPTFLRPTAPQSLNHSRKPTSTHHRPNANAKGFGRINTTPPAPTIKESADKLGTNRDDEEIPQVVFERMMVRIAVSVGVPLAGGLAALKFFDVVKERHLWDIPMWLPLLTAFFMFSVSALGLAYAALSTSWDAEKRGSFLGLEEVQQNWVEMWREEDESNNM</sequence>
<proteinExistence type="predicted"/>
<dbReference type="PANTHER" id="PTHR34575:SF6">
    <property type="entry name" value="EXPRESSED PROTEIN"/>
    <property type="match status" value="1"/>
</dbReference>
<accession>W9RS46</accession>
<keyword evidence="2" id="KW-1133">Transmembrane helix</keyword>
<keyword evidence="2" id="KW-0812">Transmembrane</keyword>
<reference evidence="4" key="1">
    <citation type="submission" date="2013-01" db="EMBL/GenBank/DDBJ databases">
        <title>Draft Genome Sequence of a Mulberry Tree, Morus notabilis C.K. Schneid.</title>
        <authorList>
            <person name="He N."/>
            <person name="Zhao S."/>
        </authorList>
    </citation>
    <scope>NUCLEOTIDE SEQUENCE</scope>
</reference>
<dbReference type="OrthoDB" id="678088at2759"/>
<feature type="compositionally biased region" description="Polar residues" evidence="1">
    <location>
        <begin position="1"/>
        <end position="19"/>
    </location>
</feature>
<dbReference type="PANTHER" id="PTHR34575">
    <property type="entry name" value="PROTEIN PAM68, CHLOROPLASTIC"/>
    <property type="match status" value="1"/>
</dbReference>
<dbReference type="Pfam" id="PF11947">
    <property type="entry name" value="DUF3464"/>
    <property type="match status" value="1"/>
</dbReference>
<feature type="region of interest" description="Disordered" evidence="1">
    <location>
        <begin position="1"/>
        <end position="77"/>
    </location>
</feature>
<name>W9RS46_9ROSA</name>
<dbReference type="KEGG" id="mnt:21397375"/>
<keyword evidence="2" id="KW-0472">Membrane</keyword>
<feature type="transmembrane region" description="Helical" evidence="2">
    <location>
        <begin position="96"/>
        <end position="114"/>
    </location>
</feature>
<organism evidence="3 4">
    <name type="scientific">Morus notabilis</name>
    <dbReference type="NCBI Taxonomy" id="981085"/>
    <lineage>
        <taxon>Eukaryota</taxon>
        <taxon>Viridiplantae</taxon>
        <taxon>Streptophyta</taxon>
        <taxon>Embryophyta</taxon>
        <taxon>Tracheophyta</taxon>
        <taxon>Spermatophyta</taxon>
        <taxon>Magnoliopsida</taxon>
        <taxon>eudicotyledons</taxon>
        <taxon>Gunneridae</taxon>
        <taxon>Pentapetalae</taxon>
        <taxon>rosids</taxon>
        <taxon>fabids</taxon>
        <taxon>Rosales</taxon>
        <taxon>Moraceae</taxon>
        <taxon>Moreae</taxon>
        <taxon>Morus</taxon>
    </lineage>
</organism>
<dbReference type="AlphaFoldDB" id="W9RS46"/>
<feature type="transmembrane region" description="Helical" evidence="2">
    <location>
        <begin position="126"/>
        <end position="150"/>
    </location>
</feature>
<evidence type="ECO:0000313" key="3">
    <source>
        <dbReference type="EMBL" id="EXC05958.1"/>
    </source>
</evidence>
<dbReference type="eggNOG" id="ENOG502S1GI">
    <property type="taxonomic scope" value="Eukaryota"/>
</dbReference>
<evidence type="ECO:0000256" key="1">
    <source>
        <dbReference type="SAM" id="MobiDB-lite"/>
    </source>
</evidence>